<feature type="compositionally biased region" description="Polar residues" evidence="1">
    <location>
        <begin position="1"/>
        <end position="11"/>
    </location>
</feature>
<evidence type="ECO:0000313" key="2">
    <source>
        <dbReference type="EMBL" id="MCY0965853.1"/>
    </source>
</evidence>
<dbReference type="RefSeq" id="WP_283174064.1">
    <property type="nucleotide sequence ID" value="NZ_JAPNOA010000029.1"/>
</dbReference>
<name>A0A9X3EDZ3_9GAMM</name>
<gene>
    <name evidence="2" type="ORF">OUO13_11695</name>
</gene>
<evidence type="ECO:0000313" key="3">
    <source>
        <dbReference type="Proteomes" id="UP001150830"/>
    </source>
</evidence>
<dbReference type="EMBL" id="JAPNOA010000029">
    <property type="protein sequence ID" value="MCY0965853.1"/>
    <property type="molecule type" value="Genomic_DNA"/>
</dbReference>
<proteinExistence type="predicted"/>
<reference evidence="2" key="1">
    <citation type="submission" date="2022-11" db="EMBL/GenBank/DDBJ databases">
        <title>Parathalassolutuus dongxingensis gen. nov., sp. nov., a novel member of family Oceanospirillaceae isolated from a coastal shrimp pond in Guangxi, China.</title>
        <authorList>
            <person name="Chen H."/>
        </authorList>
    </citation>
    <scope>NUCLEOTIDE SEQUENCE</scope>
    <source>
        <strain evidence="2">G-43</strain>
    </source>
</reference>
<accession>A0A9X3EDZ3</accession>
<sequence>MNKTPASNLTPTAVPHGDDSDNRGSWFDSLGRDPLHPVLPRPGCGYSVLAWANRFLHLYIDQLARQKRAGDVTALIQVLEVFALLDHQSDERSRRRETQAYEALADHYDHLRSEGVDESLLEAFQLLLLLMISIDQLRKQSTRTGFMVSYASVEESIDAQLRHA</sequence>
<evidence type="ECO:0000256" key="1">
    <source>
        <dbReference type="SAM" id="MobiDB-lite"/>
    </source>
</evidence>
<protein>
    <submittedName>
        <fullName evidence="2">Uncharacterized protein</fullName>
    </submittedName>
</protein>
<feature type="region of interest" description="Disordered" evidence="1">
    <location>
        <begin position="1"/>
        <end position="25"/>
    </location>
</feature>
<dbReference type="AlphaFoldDB" id="A0A9X3EDZ3"/>
<keyword evidence="3" id="KW-1185">Reference proteome</keyword>
<organism evidence="2 3">
    <name type="scientific">Parathalassolituus penaei</name>
    <dbReference type="NCBI Taxonomy" id="2997323"/>
    <lineage>
        <taxon>Bacteria</taxon>
        <taxon>Pseudomonadati</taxon>
        <taxon>Pseudomonadota</taxon>
        <taxon>Gammaproteobacteria</taxon>
        <taxon>Oceanospirillales</taxon>
        <taxon>Oceanospirillaceae</taxon>
        <taxon>Parathalassolituus</taxon>
    </lineage>
</organism>
<comment type="caution">
    <text evidence="2">The sequence shown here is derived from an EMBL/GenBank/DDBJ whole genome shotgun (WGS) entry which is preliminary data.</text>
</comment>
<dbReference type="Proteomes" id="UP001150830">
    <property type="component" value="Unassembled WGS sequence"/>
</dbReference>